<evidence type="ECO:0000313" key="1">
    <source>
        <dbReference type="EMBL" id="KJH46636.1"/>
    </source>
</evidence>
<proteinExistence type="predicted"/>
<dbReference type="STRING" id="29172.A0A0D8XWA1"/>
<dbReference type="AlphaFoldDB" id="A0A0D8XWA1"/>
<accession>A0A0D8XWA1</accession>
<keyword evidence="2" id="KW-1185">Reference proteome</keyword>
<dbReference type="Gene3D" id="1.10.840.10">
    <property type="entry name" value="Ras guanine-nucleotide exchange factors catalytic domain"/>
    <property type="match status" value="1"/>
</dbReference>
<dbReference type="Proteomes" id="UP000053766">
    <property type="component" value="Unassembled WGS sequence"/>
</dbReference>
<dbReference type="InterPro" id="IPR036964">
    <property type="entry name" value="RASGEF_cat_dom_sf"/>
</dbReference>
<protein>
    <submittedName>
        <fullName evidence="1">Uncharacterized protein</fullName>
    </submittedName>
</protein>
<evidence type="ECO:0000313" key="2">
    <source>
        <dbReference type="Proteomes" id="UP000053766"/>
    </source>
</evidence>
<dbReference type="EMBL" id="KN716342">
    <property type="protein sequence ID" value="KJH46636.1"/>
    <property type="molecule type" value="Genomic_DNA"/>
</dbReference>
<reference evidence="2" key="2">
    <citation type="journal article" date="2016" name="Sci. Rep.">
        <title>Dictyocaulus viviparus genome, variome and transcriptome elucidate lungworm biology and support future intervention.</title>
        <authorList>
            <person name="McNulty S.N."/>
            <person name="Strube C."/>
            <person name="Rosa B.A."/>
            <person name="Martin J.C."/>
            <person name="Tyagi R."/>
            <person name="Choi Y.J."/>
            <person name="Wang Q."/>
            <person name="Hallsworth Pepin K."/>
            <person name="Zhang X."/>
            <person name="Ozersky P."/>
            <person name="Wilson R.K."/>
            <person name="Sternberg P.W."/>
            <person name="Gasser R.B."/>
            <person name="Mitreva M."/>
        </authorList>
    </citation>
    <scope>NUCLEOTIDE SEQUENCE [LARGE SCALE GENOMIC DNA]</scope>
    <source>
        <strain evidence="2">HannoverDv2000</strain>
    </source>
</reference>
<name>A0A0D8XWA1_DICVI</name>
<dbReference type="GO" id="GO:0007264">
    <property type="term" value="P:small GTPase-mediated signal transduction"/>
    <property type="evidence" value="ECO:0007669"/>
    <property type="project" value="InterPro"/>
</dbReference>
<gene>
    <name evidence="1" type="ORF">DICVIV_07290</name>
</gene>
<sequence length="148" mass="17476">MLCFVFQLKNIKWLWVSLDDEVKNSLEEIKRINESLMKGERLERHNYKTVIPFLQPLLEIMSGTDSCYMNGQSFVTEIESLWLWLDRARHWCLDADELCKTARAKFKHADDSLVDLSFLNRLVSNTLSHDDRQQLLHDMIQKVIDDCS</sequence>
<dbReference type="GO" id="GO:0005085">
    <property type="term" value="F:guanyl-nucleotide exchange factor activity"/>
    <property type="evidence" value="ECO:0007669"/>
    <property type="project" value="InterPro"/>
</dbReference>
<organism evidence="1 2">
    <name type="scientific">Dictyocaulus viviparus</name>
    <name type="common">Bovine lungworm</name>
    <dbReference type="NCBI Taxonomy" id="29172"/>
    <lineage>
        <taxon>Eukaryota</taxon>
        <taxon>Metazoa</taxon>
        <taxon>Ecdysozoa</taxon>
        <taxon>Nematoda</taxon>
        <taxon>Chromadorea</taxon>
        <taxon>Rhabditida</taxon>
        <taxon>Rhabditina</taxon>
        <taxon>Rhabditomorpha</taxon>
        <taxon>Strongyloidea</taxon>
        <taxon>Metastrongylidae</taxon>
        <taxon>Dictyocaulus</taxon>
    </lineage>
</organism>
<reference evidence="1 2" key="1">
    <citation type="submission" date="2013-11" db="EMBL/GenBank/DDBJ databases">
        <title>Draft genome of the bovine lungworm Dictyocaulus viviparus.</title>
        <authorList>
            <person name="Mitreva M."/>
        </authorList>
    </citation>
    <scope>NUCLEOTIDE SEQUENCE [LARGE SCALE GENOMIC DNA]</scope>
    <source>
        <strain evidence="1 2">HannoverDv2000</strain>
    </source>
</reference>
<dbReference type="OrthoDB" id="9204160at2759"/>